<comment type="subcellular location">
    <subcellularLocation>
        <location evidence="1">Membrane</location>
        <topology evidence="1">Multi-pass membrane protein</topology>
    </subcellularLocation>
</comment>
<dbReference type="EMBL" id="BMAC01000179">
    <property type="protein sequence ID" value="GFP89102.1"/>
    <property type="molecule type" value="Genomic_DNA"/>
</dbReference>
<reference evidence="8" key="1">
    <citation type="submission" date="2020-07" db="EMBL/GenBank/DDBJ databases">
        <title>Ethylene signaling mediates host invasion by parasitic plants.</title>
        <authorList>
            <person name="Yoshida S."/>
        </authorList>
    </citation>
    <scope>NUCLEOTIDE SEQUENCE</scope>
    <source>
        <strain evidence="8">Okayama</strain>
    </source>
</reference>
<evidence type="ECO:0000256" key="3">
    <source>
        <dbReference type="ARBA" id="ARBA00022989"/>
    </source>
</evidence>
<dbReference type="PANTHER" id="PTHR48040:SF60">
    <property type="entry name" value="ABC TRANSPORTER DOMAIN-CONTAINING PROTEIN"/>
    <property type="match status" value="1"/>
</dbReference>
<evidence type="ECO:0000256" key="4">
    <source>
        <dbReference type="ARBA" id="ARBA00023136"/>
    </source>
</evidence>
<dbReference type="InterPro" id="IPR013525">
    <property type="entry name" value="ABC2_TM"/>
</dbReference>
<evidence type="ECO:0000256" key="2">
    <source>
        <dbReference type="ARBA" id="ARBA00022692"/>
    </source>
</evidence>
<protein>
    <submittedName>
        <fullName evidence="8">ABC transporter g family member 39</fullName>
    </submittedName>
</protein>
<proteinExistence type="predicted"/>
<evidence type="ECO:0000256" key="5">
    <source>
        <dbReference type="SAM" id="Phobius"/>
    </source>
</evidence>
<dbReference type="OrthoDB" id="66620at2759"/>
<dbReference type="EMBL" id="BMAC01000493">
    <property type="protein sequence ID" value="GFP97535.1"/>
    <property type="molecule type" value="Genomic_DNA"/>
</dbReference>
<keyword evidence="9" id="KW-1185">Reference proteome</keyword>
<evidence type="ECO:0000259" key="6">
    <source>
        <dbReference type="Pfam" id="PF01061"/>
    </source>
</evidence>
<dbReference type="GO" id="GO:0140359">
    <property type="term" value="F:ABC-type transporter activity"/>
    <property type="evidence" value="ECO:0007669"/>
    <property type="project" value="InterPro"/>
</dbReference>
<keyword evidence="2 5" id="KW-0812">Transmembrane</keyword>
<sequence length="91" mass="11068">MNLTIPLNYIFHFFRRNQELIKEISSPPPGSKDLYFPTKYSQPFPGQFKACFWKQYWSYWRHSQYNAIRFFVTIMIGIIFGIVYWNKGKKT</sequence>
<name>A0A830CR85_9LAMI</name>
<feature type="transmembrane region" description="Helical" evidence="5">
    <location>
        <begin position="67"/>
        <end position="85"/>
    </location>
</feature>
<feature type="domain" description="ABC-2 type transporter transmembrane" evidence="6">
    <location>
        <begin position="47"/>
        <end position="87"/>
    </location>
</feature>
<dbReference type="AlphaFoldDB" id="A0A830CR85"/>
<gene>
    <name evidence="7" type="ORF">PHJA_001053900</name>
    <name evidence="8" type="ORF">PHJA_001897600</name>
</gene>
<evidence type="ECO:0000256" key="1">
    <source>
        <dbReference type="ARBA" id="ARBA00004141"/>
    </source>
</evidence>
<keyword evidence="3 5" id="KW-1133">Transmembrane helix</keyword>
<dbReference type="Pfam" id="PF01061">
    <property type="entry name" value="ABC2_membrane"/>
    <property type="match status" value="1"/>
</dbReference>
<evidence type="ECO:0000313" key="9">
    <source>
        <dbReference type="Proteomes" id="UP000653305"/>
    </source>
</evidence>
<evidence type="ECO:0000313" key="8">
    <source>
        <dbReference type="EMBL" id="GFP97535.1"/>
    </source>
</evidence>
<dbReference type="Proteomes" id="UP000653305">
    <property type="component" value="Unassembled WGS sequence"/>
</dbReference>
<dbReference type="PANTHER" id="PTHR48040">
    <property type="entry name" value="PLEIOTROPIC DRUG RESISTANCE PROTEIN 1-LIKE ISOFORM X1"/>
    <property type="match status" value="1"/>
</dbReference>
<comment type="caution">
    <text evidence="8">The sequence shown here is derived from an EMBL/GenBank/DDBJ whole genome shotgun (WGS) entry which is preliminary data.</text>
</comment>
<dbReference type="GO" id="GO:0016020">
    <property type="term" value="C:membrane"/>
    <property type="evidence" value="ECO:0007669"/>
    <property type="project" value="UniProtKB-SubCell"/>
</dbReference>
<keyword evidence="4 5" id="KW-0472">Membrane</keyword>
<accession>A0A830CR85</accession>
<evidence type="ECO:0000313" key="7">
    <source>
        <dbReference type="EMBL" id="GFP89102.1"/>
    </source>
</evidence>
<organism evidence="8 9">
    <name type="scientific">Phtheirospermum japonicum</name>
    <dbReference type="NCBI Taxonomy" id="374723"/>
    <lineage>
        <taxon>Eukaryota</taxon>
        <taxon>Viridiplantae</taxon>
        <taxon>Streptophyta</taxon>
        <taxon>Embryophyta</taxon>
        <taxon>Tracheophyta</taxon>
        <taxon>Spermatophyta</taxon>
        <taxon>Magnoliopsida</taxon>
        <taxon>eudicotyledons</taxon>
        <taxon>Gunneridae</taxon>
        <taxon>Pentapetalae</taxon>
        <taxon>asterids</taxon>
        <taxon>lamiids</taxon>
        <taxon>Lamiales</taxon>
        <taxon>Orobanchaceae</taxon>
        <taxon>Orobanchaceae incertae sedis</taxon>
        <taxon>Phtheirospermum</taxon>
    </lineage>
</organism>